<evidence type="ECO:0000313" key="3">
    <source>
        <dbReference type="Proteomes" id="UP000321234"/>
    </source>
</evidence>
<dbReference type="Proteomes" id="UP000321234">
    <property type="component" value="Unassembled WGS sequence"/>
</dbReference>
<feature type="transmembrane region" description="Helical" evidence="1">
    <location>
        <begin position="147"/>
        <end position="172"/>
    </location>
</feature>
<feature type="transmembrane region" description="Helical" evidence="1">
    <location>
        <begin position="25"/>
        <end position="45"/>
    </location>
</feature>
<dbReference type="EMBL" id="VKAC01000001">
    <property type="protein sequence ID" value="TXR57768.1"/>
    <property type="molecule type" value="Genomic_DNA"/>
</dbReference>
<organism evidence="2 3">
    <name type="scientific">Quadrisphaera setariae</name>
    <dbReference type="NCBI Taxonomy" id="2593304"/>
    <lineage>
        <taxon>Bacteria</taxon>
        <taxon>Bacillati</taxon>
        <taxon>Actinomycetota</taxon>
        <taxon>Actinomycetes</taxon>
        <taxon>Kineosporiales</taxon>
        <taxon>Kineosporiaceae</taxon>
        <taxon>Quadrisphaera</taxon>
    </lineage>
</organism>
<feature type="transmembrane region" description="Helical" evidence="1">
    <location>
        <begin position="57"/>
        <end position="83"/>
    </location>
</feature>
<accession>A0A5C8ZKU3</accession>
<keyword evidence="1" id="KW-0812">Transmembrane</keyword>
<feature type="transmembrane region" description="Helical" evidence="1">
    <location>
        <begin position="178"/>
        <end position="200"/>
    </location>
</feature>
<comment type="caution">
    <text evidence="2">The sequence shown here is derived from an EMBL/GenBank/DDBJ whole genome shotgun (WGS) entry which is preliminary data.</text>
</comment>
<dbReference type="AlphaFoldDB" id="A0A5C8ZKU3"/>
<keyword evidence="1" id="KW-1133">Transmembrane helix</keyword>
<protein>
    <recommendedName>
        <fullName evidence="4">ABC-2 type transport system permease protein</fullName>
    </recommendedName>
</protein>
<feature type="transmembrane region" description="Helical" evidence="1">
    <location>
        <begin position="235"/>
        <end position="257"/>
    </location>
</feature>
<reference evidence="2 3" key="1">
    <citation type="submission" date="2019-07" db="EMBL/GenBank/DDBJ databases">
        <title>Quadrisphaera sp. strain DD2A genome sequencing and assembly.</title>
        <authorList>
            <person name="Kim I."/>
        </authorList>
    </citation>
    <scope>NUCLEOTIDE SEQUENCE [LARGE SCALE GENOMIC DNA]</scope>
    <source>
        <strain evidence="2 3">DD2A</strain>
    </source>
</reference>
<feature type="transmembrane region" description="Helical" evidence="1">
    <location>
        <begin position="103"/>
        <end position="135"/>
    </location>
</feature>
<evidence type="ECO:0008006" key="4">
    <source>
        <dbReference type="Google" id="ProtNLM"/>
    </source>
</evidence>
<evidence type="ECO:0000256" key="1">
    <source>
        <dbReference type="SAM" id="Phobius"/>
    </source>
</evidence>
<name>A0A5C8ZKU3_9ACTN</name>
<dbReference type="RefSeq" id="WP_147924393.1">
    <property type="nucleotide sequence ID" value="NZ_VKAC01000001.1"/>
</dbReference>
<proteinExistence type="predicted"/>
<sequence>MSPLAALVAALRLEAVRLVTVRSTAVVLALAAVVGGAGAAALCALAQRADLGRGGLLEALTGGSASGLSAVGVVAALAGALVASGDLRHGAERTALLVVPRRGALLAARAVVVAGWSCVLALAALVAAGAVVALWPGQELVAQAPRAAVLALPLLGWGAVVVLHGVAGLALATLLRSAVAAVAAVIAWPLVVEPVLGLAVPSSGWGDLLDQLLPAAAVSRLVAMPPVAAGPEWAVGTAVAGVALAAAVAALVLAVAVRAARRDA</sequence>
<gene>
    <name evidence="2" type="ORF">FMM08_00410</name>
</gene>
<keyword evidence="3" id="KW-1185">Reference proteome</keyword>
<keyword evidence="1" id="KW-0472">Membrane</keyword>
<evidence type="ECO:0000313" key="2">
    <source>
        <dbReference type="EMBL" id="TXR57768.1"/>
    </source>
</evidence>